<evidence type="ECO:0000313" key="5">
    <source>
        <dbReference type="EMBL" id="NWQ70887.1"/>
    </source>
</evidence>
<evidence type="ECO:0000259" key="4">
    <source>
        <dbReference type="PROSITE" id="PS50004"/>
    </source>
</evidence>
<dbReference type="GO" id="GO:0005886">
    <property type="term" value="C:plasma membrane"/>
    <property type="evidence" value="ECO:0007669"/>
    <property type="project" value="TreeGrafter"/>
</dbReference>
<dbReference type="Gene3D" id="2.60.40.150">
    <property type="entry name" value="C2 domain"/>
    <property type="match status" value="2"/>
</dbReference>
<dbReference type="GO" id="GO:0030276">
    <property type="term" value="F:clathrin binding"/>
    <property type="evidence" value="ECO:0007669"/>
    <property type="project" value="TreeGrafter"/>
</dbReference>
<comment type="caution">
    <text evidence="5">The sequence shown here is derived from an EMBL/GenBank/DDBJ whole genome shotgun (WGS) entry which is preliminary data.</text>
</comment>
<feature type="domain" description="C2" evidence="4">
    <location>
        <begin position="163"/>
        <end position="257"/>
    </location>
</feature>
<feature type="non-terminal residue" evidence="5">
    <location>
        <position position="257"/>
    </location>
</feature>
<evidence type="ECO:0000256" key="1">
    <source>
        <dbReference type="ARBA" id="ARBA00006996"/>
    </source>
</evidence>
<dbReference type="GO" id="GO:0000149">
    <property type="term" value="F:SNARE binding"/>
    <property type="evidence" value="ECO:0007669"/>
    <property type="project" value="TreeGrafter"/>
</dbReference>
<evidence type="ECO:0000256" key="2">
    <source>
        <dbReference type="ARBA" id="ARBA00022737"/>
    </source>
</evidence>
<feature type="non-terminal residue" evidence="5">
    <location>
        <position position="1"/>
    </location>
</feature>
<keyword evidence="6" id="KW-1185">Reference proteome</keyword>
<dbReference type="PANTHER" id="PTHR10024">
    <property type="entry name" value="SYNAPTOTAGMIN"/>
    <property type="match status" value="1"/>
</dbReference>
<dbReference type="PROSITE" id="PS50004">
    <property type="entry name" value="C2"/>
    <property type="match status" value="2"/>
</dbReference>
<dbReference type="GO" id="GO:0017156">
    <property type="term" value="P:calcium-ion regulated exocytosis"/>
    <property type="evidence" value="ECO:0007669"/>
    <property type="project" value="TreeGrafter"/>
</dbReference>
<keyword evidence="2" id="KW-0677">Repeat</keyword>
<name>A0A7K4RCI8_9TYRA</name>
<accession>A0A7K4RCI8</accession>
<dbReference type="Proteomes" id="UP000556200">
    <property type="component" value="Unassembled WGS sequence"/>
</dbReference>
<organism evidence="5 6">
    <name type="scientific">Neopipo cinnamomea</name>
    <dbReference type="NCBI Taxonomy" id="456388"/>
    <lineage>
        <taxon>Eukaryota</taxon>
        <taxon>Metazoa</taxon>
        <taxon>Chordata</taxon>
        <taxon>Craniata</taxon>
        <taxon>Vertebrata</taxon>
        <taxon>Euteleostomi</taxon>
        <taxon>Archelosauria</taxon>
        <taxon>Archosauria</taxon>
        <taxon>Dinosauria</taxon>
        <taxon>Saurischia</taxon>
        <taxon>Theropoda</taxon>
        <taxon>Coelurosauria</taxon>
        <taxon>Aves</taxon>
        <taxon>Neognathae</taxon>
        <taxon>Neoaves</taxon>
        <taxon>Telluraves</taxon>
        <taxon>Australaves</taxon>
        <taxon>Passeriformes</taxon>
        <taxon>Tyrannidae</taxon>
        <taxon>Neopipo</taxon>
    </lineage>
</organism>
<dbReference type="SMART" id="SM00239">
    <property type="entry name" value="C2"/>
    <property type="match status" value="2"/>
</dbReference>
<feature type="region of interest" description="Disordered" evidence="3">
    <location>
        <begin position="1"/>
        <end position="31"/>
    </location>
</feature>
<dbReference type="GO" id="GO:0070382">
    <property type="term" value="C:exocytic vesicle"/>
    <property type="evidence" value="ECO:0007669"/>
    <property type="project" value="TreeGrafter"/>
</dbReference>
<dbReference type="InterPro" id="IPR001565">
    <property type="entry name" value="Synaptotagmin"/>
</dbReference>
<dbReference type="GO" id="GO:0005509">
    <property type="term" value="F:calcium ion binding"/>
    <property type="evidence" value="ECO:0007669"/>
    <property type="project" value="TreeGrafter"/>
</dbReference>
<reference evidence="5 6" key="1">
    <citation type="submission" date="2019-09" db="EMBL/GenBank/DDBJ databases">
        <title>Bird 10,000 Genomes (B10K) Project - Family phase.</title>
        <authorList>
            <person name="Zhang G."/>
        </authorList>
    </citation>
    <scope>NUCLEOTIDE SEQUENCE [LARGE SCALE GENOMIC DNA]</scope>
    <source>
        <strain evidence="5">B10K-DU-004-15</strain>
        <tissue evidence="5">Mixed tissue sample</tissue>
    </source>
</reference>
<dbReference type="AlphaFoldDB" id="A0A7K4RCI8"/>
<evidence type="ECO:0000313" key="6">
    <source>
        <dbReference type="Proteomes" id="UP000556200"/>
    </source>
</evidence>
<dbReference type="FunFam" id="2.60.40.150:FF:000011">
    <property type="entry name" value="Synaptotagmin 6"/>
    <property type="match status" value="1"/>
</dbReference>
<dbReference type="PRINTS" id="PR00360">
    <property type="entry name" value="C2DOMAIN"/>
</dbReference>
<comment type="similarity">
    <text evidence="1">Belongs to the synaptotagmin family.</text>
</comment>
<dbReference type="GO" id="GO:0005544">
    <property type="term" value="F:calcium-dependent phospholipid binding"/>
    <property type="evidence" value="ECO:0007669"/>
    <property type="project" value="TreeGrafter"/>
</dbReference>
<dbReference type="EMBL" id="VYZA01001720">
    <property type="protein sequence ID" value="NWQ70887.1"/>
    <property type="molecule type" value="Genomic_DNA"/>
</dbReference>
<dbReference type="Pfam" id="PF00168">
    <property type="entry name" value="C2"/>
    <property type="match status" value="2"/>
</dbReference>
<sequence>LGQIQPELYGPGDATEPGGARGGPGGAPPPPCGRLSVSLRYSYGSQQLVVRVLRARDLPAKDSNGFSDPYVKIYLLPDRKKKFQTKVLRKTLNPEWDETFSFGVPFAELPSRRLHFSVYDFDRFSRHDLIGQVVLENLLEAAEGRPEVPIWRDIQEGTGEKPDLGEVNFSLCYLPTAGRLTVTVIRASNLRAMDLTGYSADPYVKASLMAEGRRLKKRKTSIKKNTLNPSYNEALVFDVPHESVNHVSLTIAVVDYD</sequence>
<proteinExistence type="inferred from homology"/>
<feature type="domain" description="C2" evidence="4">
    <location>
        <begin position="31"/>
        <end position="152"/>
    </location>
</feature>
<protein>
    <submittedName>
        <fullName evidence="5">SYT3 protein</fullName>
    </submittedName>
</protein>
<dbReference type="GO" id="GO:0001786">
    <property type="term" value="F:phosphatidylserine binding"/>
    <property type="evidence" value="ECO:0007669"/>
    <property type="project" value="TreeGrafter"/>
</dbReference>
<dbReference type="PANTHER" id="PTHR10024:SF176">
    <property type="entry name" value="SYNAPTOTAGMIN-3"/>
    <property type="match status" value="1"/>
</dbReference>
<dbReference type="InterPro" id="IPR000008">
    <property type="entry name" value="C2_dom"/>
</dbReference>
<evidence type="ECO:0000256" key="3">
    <source>
        <dbReference type="SAM" id="MobiDB-lite"/>
    </source>
</evidence>
<dbReference type="InterPro" id="IPR035892">
    <property type="entry name" value="C2_domain_sf"/>
</dbReference>
<dbReference type="SUPFAM" id="SSF49562">
    <property type="entry name" value="C2 domain (Calcium/lipid-binding domain, CaLB)"/>
    <property type="match status" value="2"/>
</dbReference>
<dbReference type="PRINTS" id="PR00399">
    <property type="entry name" value="SYNAPTOTAGMN"/>
</dbReference>
<gene>
    <name evidence="5" type="primary">Syt3</name>
    <name evidence="5" type="ORF">NEOCIN_R05679</name>
</gene>